<comment type="caution">
    <text evidence="2">The sequence shown here is derived from an EMBL/GenBank/DDBJ whole genome shotgun (WGS) entry which is preliminary data.</text>
</comment>
<dbReference type="RefSeq" id="WP_386736428.1">
    <property type="nucleotide sequence ID" value="NZ_JBHRXI010000016.1"/>
</dbReference>
<sequence>MDVILHIGAHRCATTSFQDYMRRNRPLLAEAGTGFWGPYRTRTGLFRGLGESGKASRRALGRVQLNLRGSQRRGMDRLVVSEENMLGAMRVNLRDAALYPDAGLRIVRHAEAFGPALTDLVLNIRALDLYWASVMGFALARGYGLPHRRMLDRIAFAPRSWRDVIAEIACAVPDARLWVLPFETFAGRPEAQLAAVTGRPAPRNDARGWCNRTPRLPQLRAGVIDEVARELPNGDGRWMPFDAVQADALRERYADDLMWLAGGADGLAWLMDDPERKPAGQTLPISDMTRGRRNEQDRRLAGAG</sequence>
<reference evidence="3" key="1">
    <citation type="journal article" date="2019" name="Int. J. Syst. Evol. Microbiol.">
        <title>The Global Catalogue of Microorganisms (GCM) 10K type strain sequencing project: providing services to taxonomists for standard genome sequencing and annotation.</title>
        <authorList>
            <consortium name="The Broad Institute Genomics Platform"/>
            <consortium name="The Broad Institute Genome Sequencing Center for Infectious Disease"/>
            <person name="Wu L."/>
            <person name="Ma J."/>
        </authorList>
    </citation>
    <scope>NUCLEOTIDE SEQUENCE [LARGE SCALE GENOMIC DNA]</scope>
    <source>
        <strain evidence="3">KCTC 42911</strain>
    </source>
</reference>
<keyword evidence="3" id="KW-1185">Reference proteome</keyword>
<gene>
    <name evidence="2" type="ORF">ACFORG_15475</name>
</gene>
<evidence type="ECO:0008006" key="4">
    <source>
        <dbReference type="Google" id="ProtNLM"/>
    </source>
</evidence>
<proteinExistence type="predicted"/>
<dbReference type="SUPFAM" id="SSF52540">
    <property type="entry name" value="P-loop containing nucleoside triphosphate hydrolases"/>
    <property type="match status" value="1"/>
</dbReference>
<name>A0ABV7TIP0_9RHOB</name>
<protein>
    <recommendedName>
        <fullName evidence="4">Sulfotransferase family protein</fullName>
    </recommendedName>
</protein>
<organism evidence="2 3">
    <name type="scientific">Lutimaribacter marinistellae</name>
    <dbReference type="NCBI Taxonomy" id="1820329"/>
    <lineage>
        <taxon>Bacteria</taxon>
        <taxon>Pseudomonadati</taxon>
        <taxon>Pseudomonadota</taxon>
        <taxon>Alphaproteobacteria</taxon>
        <taxon>Rhodobacterales</taxon>
        <taxon>Roseobacteraceae</taxon>
        <taxon>Lutimaribacter</taxon>
    </lineage>
</organism>
<evidence type="ECO:0000256" key="1">
    <source>
        <dbReference type="SAM" id="MobiDB-lite"/>
    </source>
</evidence>
<dbReference type="Proteomes" id="UP001595629">
    <property type="component" value="Unassembled WGS sequence"/>
</dbReference>
<feature type="region of interest" description="Disordered" evidence="1">
    <location>
        <begin position="273"/>
        <end position="304"/>
    </location>
</feature>
<dbReference type="InterPro" id="IPR027417">
    <property type="entry name" value="P-loop_NTPase"/>
</dbReference>
<accession>A0ABV7TIP0</accession>
<feature type="compositionally biased region" description="Basic and acidic residues" evidence="1">
    <location>
        <begin position="289"/>
        <end position="304"/>
    </location>
</feature>
<dbReference type="EMBL" id="JBHRXI010000016">
    <property type="protein sequence ID" value="MFC3615165.1"/>
    <property type="molecule type" value="Genomic_DNA"/>
</dbReference>
<evidence type="ECO:0000313" key="2">
    <source>
        <dbReference type="EMBL" id="MFC3615165.1"/>
    </source>
</evidence>
<evidence type="ECO:0000313" key="3">
    <source>
        <dbReference type="Proteomes" id="UP001595629"/>
    </source>
</evidence>